<dbReference type="EMBL" id="NQIK02000002">
    <property type="protein sequence ID" value="KAF7575045.1"/>
    <property type="molecule type" value="Genomic_DNA"/>
</dbReference>
<comment type="caution">
    <text evidence="1">The sequence shown here is derived from an EMBL/GenBank/DDBJ whole genome shotgun (WGS) entry which is preliminary data.</text>
</comment>
<evidence type="ECO:0000313" key="2">
    <source>
        <dbReference type="Proteomes" id="UP000245464"/>
    </source>
</evidence>
<reference evidence="1" key="1">
    <citation type="journal article" date="2018" name="BMC Genomics">
        <title>Comparative genomics of the wheat fungal pathogen Pyrenophora tritici-repentis reveals chromosomal variations and genome plasticity.</title>
        <authorList>
            <person name="Moolhuijzen P."/>
            <person name="See P.T."/>
            <person name="Hane J.K."/>
            <person name="Shi G."/>
            <person name="Liu Z."/>
            <person name="Oliver R.P."/>
            <person name="Moffat C.S."/>
        </authorList>
    </citation>
    <scope>NUCLEOTIDE SEQUENCE [LARGE SCALE GENOMIC DNA]</scope>
    <source>
        <strain evidence="1">M4</strain>
    </source>
</reference>
<dbReference type="AlphaFoldDB" id="A0A834S4S4"/>
<protein>
    <submittedName>
        <fullName evidence="1">Uncharacterized protein</fullName>
    </submittedName>
</protein>
<gene>
    <name evidence="1" type="ORF">PtrM4_066690</name>
</gene>
<evidence type="ECO:0000313" key="1">
    <source>
        <dbReference type="EMBL" id="KAF7575045.1"/>
    </source>
</evidence>
<organism evidence="1 2">
    <name type="scientific">Pyrenophora tritici-repentis</name>
    <dbReference type="NCBI Taxonomy" id="45151"/>
    <lineage>
        <taxon>Eukaryota</taxon>
        <taxon>Fungi</taxon>
        <taxon>Dikarya</taxon>
        <taxon>Ascomycota</taxon>
        <taxon>Pezizomycotina</taxon>
        <taxon>Dothideomycetes</taxon>
        <taxon>Pleosporomycetidae</taxon>
        <taxon>Pleosporales</taxon>
        <taxon>Pleosporineae</taxon>
        <taxon>Pleosporaceae</taxon>
        <taxon>Pyrenophora</taxon>
    </lineage>
</organism>
<accession>A0A834S4S4</accession>
<dbReference type="RefSeq" id="XP_065964362.1">
    <property type="nucleotide sequence ID" value="XM_066105735.1"/>
</dbReference>
<proteinExistence type="predicted"/>
<dbReference type="KEGG" id="ptrr:90955553"/>
<sequence length="31" mass="3785">MRLDVKRQLFARSERVKGIGRNCTFPRYIHH</sequence>
<dbReference type="Proteomes" id="UP000245464">
    <property type="component" value="Chromosome 2"/>
</dbReference>
<dbReference type="GeneID" id="90955553"/>
<name>A0A834S4S4_9PLEO</name>